<evidence type="ECO:0000256" key="1">
    <source>
        <dbReference type="SAM" id="Phobius"/>
    </source>
</evidence>
<reference evidence="2" key="1">
    <citation type="submission" date="2020-09" db="EMBL/GenBank/DDBJ databases">
        <authorList>
            <person name="Blom J."/>
        </authorList>
    </citation>
    <scope>NUCLEOTIDE SEQUENCE</scope>
    <source>
        <strain evidence="2">No.66</strain>
    </source>
</reference>
<dbReference type="Pfam" id="PF07963">
    <property type="entry name" value="N_methyl"/>
    <property type="match status" value="1"/>
</dbReference>
<evidence type="ECO:0000313" key="3">
    <source>
        <dbReference type="Proteomes" id="UP001153761"/>
    </source>
</evidence>
<keyword evidence="1" id="KW-0812">Transmembrane</keyword>
<organism evidence="2 3">
    <name type="scientific">Planktothrix agardhii</name>
    <name type="common">Oscillatoria agardhii</name>
    <dbReference type="NCBI Taxonomy" id="1160"/>
    <lineage>
        <taxon>Bacteria</taxon>
        <taxon>Bacillati</taxon>
        <taxon>Cyanobacteriota</taxon>
        <taxon>Cyanophyceae</taxon>
        <taxon>Oscillatoriophycideae</taxon>
        <taxon>Oscillatoriales</taxon>
        <taxon>Microcoleaceae</taxon>
        <taxon>Planktothrix</taxon>
    </lineage>
</organism>
<dbReference type="AlphaFoldDB" id="A0AAD1V3G9"/>
<dbReference type="SUPFAM" id="SSF54523">
    <property type="entry name" value="Pili subunits"/>
    <property type="match status" value="1"/>
</dbReference>
<dbReference type="InterPro" id="IPR045584">
    <property type="entry name" value="Pilin-like"/>
</dbReference>
<dbReference type="EMBL" id="LR882963">
    <property type="protein sequence ID" value="CAD5925265.1"/>
    <property type="molecule type" value="Genomic_DNA"/>
</dbReference>
<dbReference type="RefSeq" id="WP_254032156.1">
    <property type="nucleotide sequence ID" value="NZ_LR882963.1"/>
</dbReference>
<accession>A0AAD1V3G9</accession>
<dbReference type="PROSITE" id="PS00409">
    <property type="entry name" value="PROKAR_NTER_METHYL"/>
    <property type="match status" value="1"/>
</dbReference>
<evidence type="ECO:0008006" key="4">
    <source>
        <dbReference type="Google" id="ProtNLM"/>
    </source>
</evidence>
<gene>
    <name evidence="2" type="ORF">PANO66_00961</name>
</gene>
<dbReference type="Gene3D" id="3.30.700.10">
    <property type="entry name" value="Glycoprotein, Type 4 Pilin"/>
    <property type="match status" value="1"/>
</dbReference>
<proteinExistence type="predicted"/>
<dbReference type="InterPro" id="IPR012902">
    <property type="entry name" value="N_methyl_site"/>
</dbReference>
<keyword evidence="1" id="KW-0472">Membrane</keyword>
<name>A0AAD1V3G9_PLAAG</name>
<keyword evidence="1" id="KW-1133">Transmembrane helix</keyword>
<dbReference type="Proteomes" id="UP001153761">
    <property type="component" value="Chromosome"/>
</dbReference>
<protein>
    <recommendedName>
        <fullName evidence="4">PHA accumulation regulator DNA-binding-like protein</fullName>
    </recommendedName>
</protein>
<feature type="transmembrane region" description="Helical" evidence="1">
    <location>
        <begin position="28"/>
        <end position="51"/>
    </location>
</feature>
<dbReference type="NCBIfam" id="TIGR02532">
    <property type="entry name" value="IV_pilin_GFxxxE"/>
    <property type="match status" value="1"/>
</dbReference>
<evidence type="ECO:0000313" key="2">
    <source>
        <dbReference type="EMBL" id="CAD5925265.1"/>
    </source>
</evidence>
<sequence length="213" mass="23949">MINFNLIQHKYLNSIRISKHKNDNNAGFSLIELLVVILMVGVLAAIAAPSWQTFTTRQRIKSVNTQILQAIKTTQAEAKRNQSDYVLEFNLDGDPLKYSIYKDVELPKLPDKQPQSLSLDGAIKENMLKIYSQVQGTERNKIHFNFNGGLDEDKLKEDNIEIKDTGKNTDGFRVVVYPKDSPDSRNCIIVQTILGATRTAEGTDDPKGCPEPK</sequence>